<evidence type="ECO:0000313" key="3">
    <source>
        <dbReference type="Proteomes" id="UP000799428"/>
    </source>
</evidence>
<accession>A0A6G1KSH4</accession>
<feature type="compositionally biased region" description="Basic residues" evidence="1">
    <location>
        <begin position="37"/>
        <end position="47"/>
    </location>
</feature>
<sequence length="400" mass="45211">MARAFFHASLPSKQEESRQEKKRKKKMAEMERSLGHATKRQQRTRGRKRLFIKIPKHVWNEYDSSSSSSIIRHHAAAVAVASVASVQPRSSTASVRPCLKLRLRLRLPNLPLSADPEPLLPLSHHHHPPKEKVAPWPRTRCKTPLYRFVPSRTLEGRYKNDIALEGPCLQATCNTCSTRHPHLTQTPVPLPIAKAVLRPVPEPLSPVIDPRILGSWDTGMGMGMGMSIDKEEMEGRGGERERERERKVSVLELGELAFPALVLPPVHDGYTHSPPPPPPPPSLPSPVPQRYDVYLPQKLVDRTISGTVGPKSKWRTTPRKRYTAILHFHTLDAKRRLGDIVGRESRKGILKGGKMVADAEKRRVKKVRFRHRVRLVFGSEEGKRRFGDVVKAWWSRSSGA</sequence>
<keyword evidence="3" id="KW-1185">Reference proteome</keyword>
<proteinExistence type="predicted"/>
<dbReference type="AlphaFoldDB" id="A0A6G1KSH4"/>
<feature type="region of interest" description="Disordered" evidence="1">
    <location>
        <begin position="267"/>
        <end position="289"/>
    </location>
</feature>
<protein>
    <submittedName>
        <fullName evidence="2">Uncharacterized protein</fullName>
    </submittedName>
</protein>
<dbReference type="EMBL" id="MU005764">
    <property type="protein sequence ID" value="KAF2715573.1"/>
    <property type="molecule type" value="Genomic_DNA"/>
</dbReference>
<feature type="region of interest" description="Disordered" evidence="1">
    <location>
        <begin position="1"/>
        <end position="47"/>
    </location>
</feature>
<feature type="compositionally biased region" description="Pro residues" evidence="1">
    <location>
        <begin position="273"/>
        <end position="287"/>
    </location>
</feature>
<dbReference type="Proteomes" id="UP000799428">
    <property type="component" value="Unassembled WGS sequence"/>
</dbReference>
<name>A0A6G1KSH4_9PLEO</name>
<dbReference type="OrthoDB" id="3777700at2759"/>
<reference evidence="2" key="1">
    <citation type="journal article" date="2020" name="Stud. Mycol.">
        <title>101 Dothideomycetes genomes: a test case for predicting lifestyles and emergence of pathogens.</title>
        <authorList>
            <person name="Haridas S."/>
            <person name="Albert R."/>
            <person name="Binder M."/>
            <person name="Bloem J."/>
            <person name="Labutti K."/>
            <person name="Salamov A."/>
            <person name="Andreopoulos B."/>
            <person name="Baker S."/>
            <person name="Barry K."/>
            <person name="Bills G."/>
            <person name="Bluhm B."/>
            <person name="Cannon C."/>
            <person name="Castanera R."/>
            <person name="Culley D."/>
            <person name="Daum C."/>
            <person name="Ezra D."/>
            <person name="Gonzalez J."/>
            <person name="Henrissat B."/>
            <person name="Kuo A."/>
            <person name="Liang C."/>
            <person name="Lipzen A."/>
            <person name="Lutzoni F."/>
            <person name="Magnuson J."/>
            <person name="Mondo S."/>
            <person name="Nolan M."/>
            <person name="Ohm R."/>
            <person name="Pangilinan J."/>
            <person name="Park H.-J."/>
            <person name="Ramirez L."/>
            <person name="Alfaro M."/>
            <person name="Sun H."/>
            <person name="Tritt A."/>
            <person name="Yoshinaga Y."/>
            <person name="Zwiers L.-H."/>
            <person name="Turgeon B."/>
            <person name="Goodwin S."/>
            <person name="Spatafora J."/>
            <person name="Crous P."/>
            <person name="Grigoriev I."/>
        </authorList>
    </citation>
    <scope>NUCLEOTIDE SEQUENCE</scope>
    <source>
        <strain evidence="2">CBS 279.74</strain>
    </source>
</reference>
<organism evidence="2 3">
    <name type="scientific">Pleomassaria siparia CBS 279.74</name>
    <dbReference type="NCBI Taxonomy" id="1314801"/>
    <lineage>
        <taxon>Eukaryota</taxon>
        <taxon>Fungi</taxon>
        <taxon>Dikarya</taxon>
        <taxon>Ascomycota</taxon>
        <taxon>Pezizomycotina</taxon>
        <taxon>Dothideomycetes</taxon>
        <taxon>Pleosporomycetidae</taxon>
        <taxon>Pleosporales</taxon>
        <taxon>Pleomassariaceae</taxon>
        <taxon>Pleomassaria</taxon>
    </lineage>
</organism>
<gene>
    <name evidence="2" type="ORF">K504DRAFT_497448</name>
</gene>
<evidence type="ECO:0000313" key="2">
    <source>
        <dbReference type="EMBL" id="KAF2715573.1"/>
    </source>
</evidence>
<evidence type="ECO:0000256" key="1">
    <source>
        <dbReference type="SAM" id="MobiDB-lite"/>
    </source>
</evidence>